<organism evidence="1 2">
    <name type="scientific">Lupinus albus</name>
    <name type="common">White lupine</name>
    <name type="synonym">Lupinus termis</name>
    <dbReference type="NCBI Taxonomy" id="3870"/>
    <lineage>
        <taxon>Eukaryota</taxon>
        <taxon>Viridiplantae</taxon>
        <taxon>Streptophyta</taxon>
        <taxon>Embryophyta</taxon>
        <taxon>Tracheophyta</taxon>
        <taxon>Spermatophyta</taxon>
        <taxon>Magnoliopsida</taxon>
        <taxon>eudicotyledons</taxon>
        <taxon>Gunneridae</taxon>
        <taxon>Pentapetalae</taxon>
        <taxon>rosids</taxon>
        <taxon>fabids</taxon>
        <taxon>Fabales</taxon>
        <taxon>Fabaceae</taxon>
        <taxon>Papilionoideae</taxon>
        <taxon>50 kb inversion clade</taxon>
        <taxon>genistoids sensu lato</taxon>
        <taxon>core genistoids</taxon>
        <taxon>Genisteae</taxon>
        <taxon>Lupinus</taxon>
    </lineage>
</organism>
<dbReference type="OrthoDB" id="1366091at2759"/>
<dbReference type="GO" id="GO:0003723">
    <property type="term" value="F:RNA binding"/>
    <property type="evidence" value="ECO:0007669"/>
    <property type="project" value="InterPro"/>
</dbReference>
<gene>
    <name evidence="1" type="ORF">Lalb_Chr01g0019751</name>
</gene>
<reference evidence="2" key="1">
    <citation type="journal article" date="2020" name="Nat. Commun.">
        <title>Genome sequence of the cluster root forming white lupin.</title>
        <authorList>
            <person name="Hufnagel B."/>
            <person name="Marques A."/>
            <person name="Soriano A."/>
            <person name="Marques L."/>
            <person name="Divol F."/>
            <person name="Doumas P."/>
            <person name="Sallet E."/>
            <person name="Mancinotti D."/>
            <person name="Carrere S."/>
            <person name="Marande W."/>
            <person name="Arribat S."/>
            <person name="Keller J."/>
            <person name="Huneau C."/>
            <person name="Blein T."/>
            <person name="Aime D."/>
            <person name="Laguerre M."/>
            <person name="Taylor J."/>
            <person name="Schubert V."/>
            <person name="Nelson M."/>
            <person name="Geu-Flores F."/>
            <person name="Crespi M."/>
            <person name="Gallardo-Guerrero K."/>
            <person name="Delaux P.-M."/>
            <person name="Salse J."/>
            <person name="Berges H."/>
            <person name="Guyot R."/>
            <person name="Gouzy J."/>
            <person name="Peret B."/>
        </authorList>
    </citation>
    <scope>NUCLEOTIDE SEQUENCE [LARGE SCALE GENOMIC DNA]</scope>
    <source>
        <strain evidence="2">cv. Amiga</strain>
    </source>
</reference>
<dbReference type="PANTHER" id="PTHR47926">
    <property type="entry name" value="PENTATRICOPEPTIDE REPEAT-CONTAINING PROTEIN"/>
    <property type="match status" value="1"/>
</dbReference>
<dbReference type="Proteomes" id="UP000447434">
    <property type="component" value="Chromosome 1"/>
</dbReference>
<accession>A0A6A4R7C4</accession>
<dbReference type="GO" id="GO:0009451">
    <property type="term" value="P:RNA modification"/>
    <property type="evidence" value="ECO:0007669"/>
    <property type="project" value="InterPro"/>
</dbReference>
<proteinExistence type="predicted"/>
<keyword evidence="2" id="KW-1185">Reference proteome</keyword>
<dbReference type="AlphaFoldDB" id="A0A6A4R7C4"/>
<evidence type="ECO:0008006" key="3">
    <source>
        <dbReference type="Google" id="ProtNLM"/>
    </source>
</evidence>
<dbReference type="EMBL" id="WOCE01000001">
    <property type="protein sequence ID" value="KAE9621909.1"/>
    <property type="molecule type" value="Genomic_DNA"/>
</dbReference>
<dbReference type="Gene3D" id="1.25.40.10">
    <property type="entry name" value="Tetratricopeptide repeat domain"/>
    <property type="match status" value="1"/>
</dbReference>
<dbReference type="InterPro" id="IPR046960">
    <property type="entry name" value="PPR_At4g14850-like_plant"/>
</dbReference>
<comment type="caution">
    <text evidence="1">The sequence shown here is derived from an EMBL/GenBank/DDBJ whole genome shotgun (WGS) entry which is preliminary data.</text>
</comment>
<evidence type="ECO:0000313" key="1">
    <source>
        <dbReference type="EMBL" id="KAE9621909.1"/>
    </source>
</evidence>
<dbReference type="InterPro" id="IPR011990">
    <property type="entry name" value="TPR-like_helical_dom_sf"/>
</dbReference>
<protein>
    <recommendedName>
        <fullName evidence="3">Tetratricopeptide-like helical domain-containing protein</fullName>
    </recommendedName>
</protein>
<evidence type="ECO:0000313" key="2">
    <source>
        <dbReference type="Proteomes" id="UP000447434"/>
    </source>
</evidence>
<name>A0A6A4R7C4_LUPAL</name>
<sequence>MGSDGNAIDSFNLVYATKACQRLKLFPNGLLLHCLAIKSGFEGDLFVVPMLLEMYAFLGSLSDAHKLFDQYSYTSLVLWGFMIKGYLKFSQESKVFGLFSNMASCFGFQWDTFTMEGLVCACGNYWSLVNKDNQVLCPIRNLMVPKLASKPAMIQQQSMAKTH</sequence>